<protein>
    <submittedName>
        <fullName evidence="2">Uncharacterized protein</fullName>
    </submittedName>
</protein>
<dbReference type="PANTHER" id="PTHR33975:SF2">
    <property type="entry name" value="MYELIN-ASSOCIATED OLIGODENDROCYTE BASIC PROTEIN"/>
    <property type="match status" value="1"/>
</dbReference>
<feature type="region of interest" description="Disordered" evidence="1">
    <location>
        <begin position="66"/>
        <end position="102"/>
    </location>
</feature>
<comment type="caution">
    <text evidence="2">The sequence shown here is derived from an EMBL/GenBank/DDBJ whole genome shotgun (WGS) entry which is preliminary data.</text>
</comment>
<sequence length="383" mass="42513">MNLFSKRSTATLPRSTLSARLLKLKTFLFRMLNIVRPKSTKQWLMAATIFLASLFSPPALAGTSGGRIGGTYSRPSRPSMSRPAAPSRPHRGPLPPKKHYHYPNTYPRYRTSSPIYHRPLGYSTTTIVESPYMREIHPRKVRAGDLVLWTGVGLAVSTGVRRHYEQQHHSRSIDQSPLGPGATAAFMTVALQVPDRTSSFSLLKNLESKAMSANTETRQGLQQTVSEVALELLRKDSSIVSVGTSIRHFGSVREAQVAFQKASIMNRSKLDRESVSNVGGSKTIQRQQGENKKNGDNFFKPMATMAVVTLGLCIEGNSLSTRTPKQLRSRQDVRKALSQIASDAQTEDCLLSAEILWTPEDDSDFLSETDIYADYPDLYPLLD</sequence>
<feature type="compositionally biased region" description="Polar residues" evidence="1">
    <location>
        <begin position="275"/>
        <end position="288"/>
    </location>
</feature>
<dbReference type="Proteomes" id="UP001295423">
    <property type="component" value="Unassembled WGS sequence"/>
</dbReference>
<dbReference type="InterPro" id="IPR010903">
    <property type="entry name" value="DUF1517"/>
</dbReference>
<dbReference type="Pfam" id="PF07466">
    <property type="entry name" value="DUF1517"/>
    <property type="match status" value="1"/>
</dbReference>
<accession>A0AAD2JPB4</accession>
<reference evidence="2" key="1">
    <citation type="submission" date="2023-08" db="EMBL/GenBank/DDBJ databases">
        <authorList>
            <person name="Audoor S."/>
            <person name="Bilcke G."/>
        </authorList>
    </citation>
    <scope>NUCLEOTIDE SEQUENCE</scope>
</reference>
<dbReference type="AlphaFoldDB" id="A0AAD2JPB4"/>
<evidence type="ECO:0000256" key="1">
    <source>
        <dbReference type="SAM" id="MobiDB-lite"/>
    </source>
</evidence>
<feature type="compositionally biased region" description="Low complexity" evidence="1">
    <location>
        <begin position="73"/>
        <end position="87"/>
    </location>
</feature>
<name>A0AAD2JPB4_9STRA</name>
<dbReference type="EMBL" id="CAKOGP040002413">
    <property type="protein sequence ID" value="CAJ1968928.1"/>
    <property type="molecule type" value="Genomic_DNA"/>
</dbReference>
<feature type="compositionally biased region" description="Basic residues" evidence="1">
    <location>
        <begin position="88"/>
        <end position="101"/>
    </location>
</feature>
<dbReference type="InterPro" id="IPR053023">
    <property type="entry name" value="FLAP_modulator"/>
</dbReference>
<gene>
    <name evidence="2" type="ORF">CYCCA115_LOCUS23465</name>
</gene>
<keyword evidence="3" id="KW-1185">Reference proteome</keyword>
<organism evidence="2 3">
    <name type="scientific">Cylindrotheca closterium</name>
    <dbReference type="NCBI Taxonomy" id="2856"/>
    <lineage>
        <taxon>Eukaryota</taxon>
        <taxon>Sar</taxon>
        <taxon>Stramenopiles</taxon>
        <taxon>Ochrophyta</taxon>
        <taxon>Bacillariophyta</taxon>
        <taxon>Bacillariophyceae</taxon>
        <taxon>Bacillariophycidae</taxon>
        <taxon>Bacillariales</taxon>
        <taxon>Bacillariaceae</taxon>
        <taxon>Cylindrotheca</taxon>
    </lineage>
</organism>
<proteinExistence type="predicted"/>
<feature type="region of interest" description="Disordered" evidence="1">
    <location>
        <begin position="275"/>
        <end position="296"/>
    </location>
</feature>
<evidence type="ECO:0000313" key="2">
    <source>
        <dbReference type="EMBL" id="CAJ1968928.1"/>
    </source>
</evidence>
<dbReference type="PANTHER" id="PTHR33975">
    <property type="entry name" value="MYELIN-ASSOCIATED OLIGODENDROCYTE BASIC PROTEIN"/>
    <property type="match status" value="1"/>
</dbReference>
<evidence type="ECO:0000313" key="3">
    <source>
        <dbReference type="Proteomes" id="UP001295423"/>
    </source>
</evidence>